<comment type="similarity">
    <text evidence="2">Belongs to the Rht family.</text>
</comment>
<reference evidence="9" key="1">
    <citation type="journal article" date="2014" name="Stand. Genomic Sci.">
        <title>Genome sequence of the exopolysaccharide-producing Salipiger mucosus type strain (DSM 16094(T)), a moderately halophilic member of the Roseobacter clade.</title>
        <authorList>
            <person name="Riedel T."/>
            <person name="Spring S."/>
            <person name="Fiebig A."/>
            <person name="Petersen J."/>
            <person name="Kyrpides N.C."/>
            <person name="Goker M."/>
            <person name="Klenk H.P."/>
        </authorList>
    </citation>
    <scope>NUCLEOTIDE SEQUENCE [LARGE SCALE GENOMIC DNA]</scope>
    <source>
        <strain evidence="9">DSM 16094</strain>
    </source>
</reference>
<dbReference type="EMBL" id="APVH01000040">
    <property type="protein sequence ID" value="EPX78318.1"/>
    <property type="molecule type" value="Genomic_DNA"/>
</dbReference>
<evidence type="ECO:0000256" key="2">
    <source>
        <dbReference type="ARBA" id="ARBA00007928"/>
    </source>
</evidence>
<evidence type="ECO:0000256" key="6">
    <source>
        <dbReference type="ARBA" id="ARBA00023136"/>
    </source>
</evidence>
<feature type="transmembrane region" description="Helical" evidence="7">
    <location>
        <begin position="71"/>
        <end position="92"/>
    </location>
</feature>
<evidence type="ECO:0000313" key="9">
    <source>
        <dbReference type="Proteomes" id="UP000015347"/>
    </source>
</evidence>
<dbReference type="PIRSF" id="PIRSF006324">
    <property type="entry name" value="LeuE"/>
    <property type="match status" value="1"/>
</dbReference>
<comment type="subcellular location">
    <subcellularLocation>
        <location evidence="1">Cell membrane</location>
        <topology evidence="1">Multi-pass membrane protein</topology>
    </subcellularLocation>
</comment>
<evidence type="ECO:0000256" key="5">
    <source>
        <dbReference type="ARBA" id="ARBA00022989"/>
    </source>
</evidence>
<feature type="transmembrane region" description="Helical" evidence="7">
    <location>
        <begin position="41"/>
        <end position="65"/>
    </location>
</feature>
<accession>S9QFD2</accession>
<gene>
    <name evidence="8" type="ORF">Salmuc_03934</name>
</gene>
<dbReference type="PANTHER" id="PTHR30086:SF14">
    <property type="entry name" value="HOMOSERINE_HOMOSERINE LACTONE EFFLUX PROTEIN"/>
    <property type="match status" value="1"/>
</dbReference>
<evidence type="ECO:0000256" key="1">
    <source>
        <dbReference type="ARBA" id="ARBA00004651"/>
    </source>
</evidence>
<evidence type="ECO:0000313" key="8">
    <source>
        <dbReference type="EMBL" id="EPX78318.1"/>
    </source>
</evidence>
<dbReference type="Pfam" id="PF01810">
    <property type="entry name" value="LysE"/>
    <property type="match status" value="1"/>
</dbReference>
<keyword evidence="4 7" id="KW-0812">Transmembrane</keyword>
<comment type="caution">
    <text evidence="8">The sequence shown here is derived from an EMBL/GenBank/DDBJ whole genome shotgun (WGS) entry which is preliminary data.</text>
</comment>
<dbReference type="AlphaFoldDB" id="S9QFD2"/>
<keyword evidence="9" id="KW-1185">Reference proteome</keyword>
<evidence type="ECO:0000256" key="7">
    <source>
        <dbReference type="SAM" id="Phobius"/>
    </source>
</evidence>
<keyword evidence="6 7" id="KW-0472">Membrane</keyword>
<feature type="transmembrane region" description="Helical" evidence="7">
    <location>
        <begin position="12"/>
        <end position="29"/>
    </location>
</feature>
<dbReference type="eggNOG" id="COG1280">
    <property type="taxonomic scope" value="Bacteria"/>
</dbReference>
<dbReference type="PANTHER" id="PTHR30086">
    <property type="entry name" value="ARGININE EXPORTER PROTEIN ARGO"/>
    <property type="match status" value="1"/>
</dbReference>
<sequence>METWPMSLEYLLTAFIICLSPGIGVVYTLSSTLGGGIRAGFWAAVGCTIATVLHLVVAMAGLAAVLHTSAVLFQAIKFAGVAYLIWMAWAVLRDRGGVSVRPSEPVPPGKLVRRGILLNVLNPKIPLFFMAFIPQFVPVGSPVWLLVELGLGFSSMTFVVFMGYVAVAATGRERLLQSERAMNWMRRVFAASFAALGLKLAGEGT</sequence>
<keyword evidence="3" id="KW-1003">Cell membrane</keyword>
<evidence type="ECO:0000256" key="4">
    <source>
        <dbReference type="ARBA" id="ARBA00022692"/>
    </source>
</evidence>
<protein>
    <submittedName>
        <fullName evidence="8">Putative RhtB family transporter</fullName>
    </submittedName>
</protein>
<organism evidence="8 9">
    <name type="scientific">Salipiger mucosus DSM 16094</name>
    <dbReference type="NCBI Taxonomy" id="1123237"/>
    <lineage>
        <taxon>Bacteria</taxon>
        <taxon>Pseudomonadati</taxon>
        <taxon>Pseudomonadota</taxon>
        <taxon>Alphaproteobacteria</taxon>
        <taxon>Rhodobacterales</taxon>
        <taxon>Roseobacteraceae</taxon>
        <taxon>Salipiger</taxon>
    </lineage>
</organism>
<dbReference type="GO" id="GO:0042970">
    <property type="term" value="F:homoserine transmembrane transporter activity"/>
    <property type="evidence" value="ECO:0007669"/>
    <property type="project" value="TreeGrafter"/>
</dbReference>
<evidence type="ECO:0000256" key="3">
    <source>
        <dbReference type="ARBA" id="ARBA00022475"/>
    </source>
</evidence>
<dbReference type="InterPro" id="IPR001123">
    <property type="entry name" value="LeuE-type"/>
</dbReference>
<dbReference type="HOGENOM" id="CLU_079569_3_1_5"/>
<proteinExistence type="inferred from homology"/>
<keyword evidence="5 7" id="KW-1133">Transmembrane helix</keyword>
<name>S9QFD2_9RHOB</name>
<feature type="transmembrane region" description="Helical" evidence="7">
    <location>
        <begin position="127"/>
        <end position="147"/>
    </location>
</feature>
<dbReference type="STRING" id="1123237.Salmuc_03934"/>
<dbReference type="Proteomes" id="UP000015347">
    <property type="component" value="Unassembled WGS sequence"/>
</dbReference>
<feature type="transmembrane region" description="Helical" evidence="7">
    <location>
        <begin position="153"/>
        <end position="172"/>
    </location>
</feature>
<dbReference type="GO" id="GO:0005886">
    <property type="term" value="C:plasma membrane"/>
    <property type="evidence" value="ECO:0007669"/>
    <property type="project" value="UniProtKB-SubCell"/>
</dbReference>